<sequence>MSVNVSDSESPPSPKSENPQPTQPARSYHENHPIQITTIRMNGGNYFRWSQSVRSLDPHKTPVISSAIAPRRY</sequence>
<protein>
    <recommendedName>
        <fullName evidence="4">Retrotransposon Copia-like N-terminal domain-containing protein</fullName>
    </recommendedName>
</protein>
<dbReference type="EMBL" id="LXQA010387054">
    <property type="protein sequence ID" value="MCI48474.1"/>
    <property type="molecule type" value="Genomic_DNA"/>
</dbReference>
<accession>A0A392SJU7</accession>
<evidence type="ECO:0008006" key="4">
    <source>
        <dbReference type="Google" id="ProtNLM"/>
    </source>
</evidence>
<evidence type="ECO:0000313" key="2">
    <source>
        <dbReference type="EMBL" id="MCI48474.1"/>
    </source>
</evidence>
<feature type="compositionally biased region" description="Low complexity" evidence="1">
    <location>
        <begin position="1"/>
        <end position="20"/>
    </location>
</feature>
<organism evidence="2 3">
    <name type="scientific">Trifolium medium</name>
    <dbReference type="NCBI Taxonomy" id="97028"/>
    <lineage>
        <taxon>Eukaryota</taxon>
        <taxon>Viridiplantae</taxon>
        <taxon>Streptophyta</taxon>
        <taxon>Embryophyta</taxon>
        <taxon>Tracheophyta</taxon>
        <taxon>Spermatophyta</taxon>
        <taxon>Magnoliopsida</taxon>
        <taxon>eudicotyledons</taxon>
        <taxon>Gunneridae</taxon>
        <taxon>Pentapetalae</taxon>
        <taxon>rosids</taxon>
        <taxon>fabids</taxon>
        <taxon>Fabales</taxon>
        <taxon>Fabaceae</taxon>
        <taxon>Papilionoideae</taxon>
        <taxon>50 kb inversion clade</taxon>
        <taxon>NPAAA clade</taxon>
        <taxon>Hologalegina</taxon>
        <taxon>IRL clade</taxon>
        <taxon>Trifolieae</taxon>
        <taxon>Trifolium</taxon>
    </lineage>
</organism>
<proteinExistence type="predicted"/>
<dbReference type="Proteomes" id="UP000265520">
    <property type="component" value="Unassembled WGS sequence"/>
</dbReference>
<keyword evidence="3" id="KW-1185">Reference proteome</keyword>
<evidence type="ECO:0000256" key="1">
    <source>
        <dbReference type="SAM" id="MobiDB-lite"/>
    </source>
</evidence>
<reference evidence="2 3" key="1">
    <citation type="journal article" date="2018" name="Front. Plant Sci.">
        <title>Red Clover (Trifolium pratense) and Zigzag Clover (T. medium) - A Picture of Genomic Similarities and Differences.</title>
        <authorList>
            <person name="Dluhosova J."/>
            <person name="Istvanek J."/>
            <person name="Nedelnik J."/>
            <person name="Repkova J."/>
        </authorList>
    </citation>
    <scope>NUCLEOTIDE SEQUENCE [LARGE SCALE GENOMIC DNA]</scope>
    <source>
        <strain evidence="3">cv. 10/8</strain>
        <tissue evidence="2">Leaf</tissue>
    </source>
</reference>
<name>A0A392SJU7_9FABA</name>
<comment type="caution">
    <text evidence="2">The sequence shown here is derived from an EMBL/GenBank/DDBJ whole genome shotgun (WGS) entry which is preliminary data.</text>
</comment>
<evidence type="ECO:0000313" key="3">
    <source>
        <dbReference type="Proteomes" id="UP000265520"/>
    </source>
</evidence>
<feature type="region of interest" description="Disordered" evidence="1">
    <location>
        <begin position="1"/>
        <end position="35"/>
    </location>
</feature>
<dbReference type="AlphaFoldDB" id="A0A392SJU7"/>